<comment type="caution">
    <text evidence="1">The sequence shown here is derived from an EMBL/GenBank/DDBJ whole genome shotgun (WGS) entry which is preliminary data.</text>
</comment>
<accession>A0A547PNI8</accession>
<dbReference type="Proteomes" id="UP000318590">
    <property type="component" value="Unassembled WGS sequence"/>
</dbReference>
<dbReference type="Gene3D" id="3.30.420.40">
    <property type="match status" value="1"/>
</dbReference>
<evidence type="ECO:0008006" key="3">
    <source>
        <dbReference type="Google" id="ProtNLM"/>
    </source>
</evidence>
<dbReference type="OrthoDB" id="9805576at2"/>
<dbReference type="InterPro" id="IPR043129">
    <property type="entry name" value="ATPase_NBD"/>
</dbReference>
<reference evidence="1 2" key="1">
    <citation type="submission" date="2019-06" db="EMBL/GenBank/DDBJ databases">
        <title>Paenimaribius caenipelagi gen. nov., sp. nov., isolated from a tidal flat.</title>
        <authorList>
            <person name="Yoon J.-H."/>
        </authorList>
    </citation>
    <scope>NUCLEOTIDE SEQUENCE [LARGE SCALE GENOMIC DNA]</scope>
    <source>
        <strain evidence="1 2">JBTF-M29</strain>
    </source>
</reference>
<sequence length="101" mass="11378">MRAQLDLCSTHLWLRIKAIRYGTPRLVREDLECGVVGAAMIMATATGPVPDLQTVAARMVRYTDEIDPDPARAEIYDRMMPFYAGLYREAADLHTELTALH</sequence>
<gene>
    <name evidence="1" type="ORF">FEV53_15690</name>
</gene>
<protein>
    <recommendedName>
        <fullName evidence="3">Carbohydrate kinase FGGY C-terminal domain-containing protein</fullName>
    </recommendedName>
</protein>
<evidence type="ECO:0000313" key="2">
    <source>
        <dbReference type="Proteomes" id="UP000318590"/>
    </source>
</evidence>
<organism evidence="1 2">
    <name type="scientific">Palleronia caenipelagi</name>
    <dbReference type="NCBI Taxonomy" id="2489174"/>
    <lineage>
        <taxon>Bacteria</taxon>
        <taxon>Pseudomonadati</taxon>
        <taxon>Pseudomonadota</taxon>
        <taxon>Alphaproteobacteria</taxon>
        <taxon>Rhodobacterales</taxon>
        <taxon>Roseobacteraceae</taxon>
        <taxon>Palleronia</taxon>
    </lineage>
</organism>
<dbReference type="RefSeq" id="WP_142835740.1">
    <property type="nucleotide sequence ID" value="NZ_VFSV01000038.1"/>
</dbReference>
<name>A0A547PNI8_9RHOB</name>
<dbReference type="EMBL" id="VFSV01000038">
    <property type="protein sequence ID" value="TRD15594.1"/>
    <property type="molecule type" value="Genomic_DNA"/>
</dbReference>
<proteinExistence type="predicted"/>
<dbReference type="SUPFAM" id="SSF53067">
    <property type="entry name" value="Actin-like ATPase domain"/>
    <property type="match status" value="1"/>
</dbReference>
<dbReference type="AlphaFoldDB" id="A0A547PNI8"/>
<keyword evidence="2" id="KW-1185">Reference proteome</keyword>
<evidence type="ECO:0000313" key="1">
    <source>
        <dbReference type="EMBL" id="TRD15594.1"/>
    </source>
</evidence>